<keyword evidence="1" id="KW-0175">Coiled coil</keyword>
<accession>A0A3S9P9M8</accession>
<dbReference type="Pfam" id="PF13455">
    <property type="entry name" value="MUG113"/>
    <property type="match status" value="1"/>
</dbReference>
<feature type="coiled-coil region" evidence="1">
    <location>
        <begin position="49"/>
        <end position="80"/>
    </location>
</feature>
<protein>
    <recommendedName>
        <fullName evidence="3">Bacteriophage T5 Orf172 DNA-binding domain-containing protein</fullName>
    </recommendedName>
</protein>
<gene>
    <name evidence="4" type="ORF">EI427_22080</name>
</gene>
<evidence type="ECO:0000256" key="2">
    <source>
        <dbReference type="SAM" id="Phobius"/>
    </source>
</evidence>
<organism evidence="4 5">
    <name type="scientific">Flammeovirga pectinis</name>
    <dbReference type="NCBI Taxonomy" id="2494373"/>
    <lineage>
        <taxon>Bacteria</taxon>
        <taxon>Pseudomonadati</taxon>
        <taxon>Bacteroidota</taxon>
        <taxon>Cytophagia</taxon>
        <taxon>Cytophagales</taxon>
        <taxon>Flammeovirgaceae</taxon>
        <taxon>Flammeovirga</taxon>
    </lineage>
</organism>
<keyword evidence="2" id="KW-0472">Membrane</keyword>
<proteinExistence type="predicted"/>
<feature type="domain" description="Bacteriophage T5 Orf172 DNA-binding" evidence="3">
    <location>
        <begin position="245"/>
        <end position="328"/>
    </location>
</feature>
<dbReference type="EMBL" id="CP034563">
    <property type="protein sequence ID" value="AZQ64918.1"/>
    <property type="molecule type" value="Genomic_DNA"/>
</dbReference>
<dbReference type="SMART" id="SM00974">
    <property type="entry name" value="T5orf172"/>
    <property type="match status" value="1"/>
</dbReference>
<reference evidence="4 5" key="1">
    <citation type="submission" date="2018-12" db="EMBL/GenBank/DDBJ databases">
        <title>Flammeovirga pectinis sp. nov., isolated from the gut of the Korean scallop, Patinopecten yessoensis.</title>
        <authorList>
            <person name="Bae J.-W."/>
            <person name="Jeong Y.-S."/>
            <person name="Kang W."/>
        </authorList>
    </citation>
    <scope>NUCLEOTIDE SEQUENCE [LARGE SCALE GENOMIC DNA]</scope>
    <source>
        <strain evidence="4 5">L12M1</strain>
    </source>
</reference>
<name>A0A3S9P9M8_9BACT</name>
<evidence type="ECO:0000313" key="4">
    <source>
        <dbReference type="EMBL" id="AZQ64918.1"/>
    </source>
</evidence>
<keyword evidence="2" id="KW-0812">Transmembrane</keyword>
<keyword evidence="2" id="KW-1133">Transmembrane helix</keyword>
<dbReference type="Proteomes" id="UP000267268">
    <property type="component" value="Chromosome 2"/>
</dbReference>
<evidence type="ECO:0000256" key="1">
    <source>
        <dbReference type="SAM" id="Coils"/>
    </source>
</evidence>
<feature type="transmembrane region" description="Helical" evidence="2">
    <location>
        <begin position="6"/>
        <end position="27"/>
    </location>
</feature>
<evidence type="ECO:0000313" key="5">
    <source>
        <dbReference type="Proteomes" id="UP000267268"/>
    </source>
</evidence>
<evidence type="ECO:0000259" key="3">
    <source>
        <dbReference type="SMART" id="SM00974"/>
    </source>
</evidence>
<dbReference type="RefSeq" id="WP_126619114.1">
    <property type="nucleotide sequence ID" value="NZ_CP034563.1"/>
</dbReference>
<feature type="coiled-coil region" evidence="1">
    <location>
        <begin position="182"/>
        <end position="228"/>
    </location>
</feature>
<dbReference type="OrthoDB" id="9811665at2"/>
<dbReference type="AlphaFoldDB" id="A0A3S9P9M8"/>
<sequence length="362" mass="42033">MQEQFFYAVATIFALVFVLLIPVMFLLRGKKLKKQNNLLSVKSNSDEKYNDLLERYTTLQNKLEKQKNEYDTNLNDLERELVVKGDDLSAIAKRLINDYVEFLSTKVTSSNYVEVKHQLEEVFEFCEVHNFKDKEGKDGAKKDLKHRFEELVRKDIQVQEQTRLQNQMHDEKVMQGKVIQELERLTSEKETLSEALNTALQEANEKQVELLQLKLNRVEENIERATSQSKNTTSGFVYILSNFGAFGEDVFKIGMTQDENPNRLINEFGNATVPYPFDIHAMIPSDNAAALLEKLHSQLNKYRVNRVDLEKNFFSVSIQNIIDIVEEAESKVTFTKDPEALEYFRSMETTAEELNYLSKVKK</sequence>
<keyword evidence="5" id="KW-1185">Reference proteome</keyword>
<dbReference type="KEGG" id="fll:EI427_22080"/>
<dbReference type="InterPro" id="IPR018306">
    <property type="entry name" value="Phage_T5_Orf172_DNA-bd"/>
</dbReference>